<keyword evidence="1" id="KW-0812">Transmembrane</keyword>
<evidence type="ECO:0000256" key="1">
    <source>
        <dbReference type="SAM" id="Phobius"/>
    </source>
</evidence>
<sequence>MLLKLRHFRSCQGINGGPLSLKSFSTAKPSSFGQPKLIKQYSAIGLGSLVLSGVSYYYFFDHKYKNITLFDGDAAKIRTIPAKAVELNYTSDSAEGAKTHTHSHLLLSEEEVENKIKAGAADVKMNRENNPVRKWEVNSLPSVETLGEDRYSIDIILKADLANLVNGEEPFWKKWWNTRTQLHPRKEGEEVVLI</sequence>
<reference evidence="3" key="2">
    <citation type="submission" date="2013-07" db="EMBL/GenBank/DDBJ databases">
        <authorList>
            <consortium name="The Broad Institute Genome Sequencing Platform"/>
            <person name="Cuomo C."/>
            <person name="Litvintseva A."/>
            <person name="Chen Y."/>
            <person name="Heitman J."/>
            <person name="Sun S."/>
            <person name="Springer D."/>
            <person name="Dromer F."/>
            <person name="Young S.K."/>
            <person name="Zeng Q."/>
            <person name="Gargeya S."/>
            <person name="Fitzgerald M."/>
            <person name="Abouelleil A."/>
            <person name="Alvarado L."/>
            <person name="Berlin A.M."/>
            <person name="Chapman S.B."/>
            <person name="Dewar J."/>
            <person name="Goldberg J."/>
            <person name="Griggs A."/>
            <person name="Gujja S."/>
            <person name="Hansen M."/>
            <person name="Howarth C."/>
            <person name="Imamovic A."/>
            <person name="Larimer J."/>
            <person name="McCowan C."/>
            <person name="Murphy C."/>
            <person name="Pearson M."/>
            <person name="Priest M."/>
            <person name="Roberts A."/>
            <person name="Saif S."/>
            <person name="Shea T."/>
            <person name="Sykes S."/>
            <person name="Wortman J."/>
            <person name="Nusbaum C."/>
            <person name="Birren B."/>
        </authorList>
    </citation>
    <scope>NUCLEOTIDE SEQUENCE</scope>
    <source>
        <strain evidence="3">CBS 10737</strain>
    </source>
</reference>
<dbReference type="Proteomes" id="UP000094020">
    <property type="component" value="Chromosome 1"/>
</dbReference>
<dbReference type="EMBL" id="CP144519">
    <property type="protein sequence ID" value="WWC67047.1"/>
    <property type="molecule type" value="Genomic_DNA"/>
</dbReference>
<evidence type="ECO:0000313" key="2">
    <source>
        <dbReference type="EMBL" id="OCF53071.1"/>
    </source>
</evidence>
<proteinExistence type="predicted"/>
<dbReference type="EMBL" id="KI894007">
    <property type="protein sequence ID" value="OCF53071.1"/>
    <property type="molecule type" value="Genomic_DNA"/>
</dbReference>
<feature type="transmembrane region" description="Helical" evidence="1">
    <location>
        <begin position="41"/>
        <end position="60"/>
    </location>
</feature>
<reference evidence="2" key="1">
    <citation type="submission" date="2013-07" db="EMBL/GenBank/DDBJ databases">
        <title>The Genome Sequence of Cryptococcus pinus CBS10737.</title>
        <authorList>
            <consortium name="The Broad Institute Genome Sequencing Platform"/>
            <person name="Cuomo C."/>
            <person name="Litvintseva A."/>
            <person name="Chen Y."/>
            <person name="Heitman J."/>
            <person name="Sun S."/>
            <person name="Springer D."/>
            <person name="Dromer F."/>
            <person name="Young S.K."/>
            <person name="Zeng Q."/>
            <person name="Gargeya S."/>
            <person name="Fitzgerald M."/>
            <person name="Abouelleil A."/>
            <person name="Alvarado L."/>
            <person name="Berlin A.M."/>
            <person name="Chapman S.B."/>
            <person name="Dewar J."/>
            <person name="Goldberg J."/>
            <person name="Griggs A."/>
            <person name="Gujja S."/>
            <person name="Hansen M."/>
            <person name="Howarth C."/>
            <person name="Imamovic A."/>
            <person name="Larimer J."/>
            <person name="McCowan C."/>
            <person name="Murphy C."/>
            <person name="Pearson M."/>
            <person name="Priest M."/>
            <person name="Roberts A."/>
            <person name="Saif S."/>
            <person name="Shea T."/>
            <person name="Sykes S."/>
            <person name="Wortman J."/>
            <person name="Nusbaum C."/>
            <person name="Birren B."/>
        </authorList>
    </citation>
    <scope>NUCLEOTIDE SEQUENCE [LARGE SCALE GENOMIC DNA]</scope>
    <source>
        <strain evidence="2">CBS 10737</strain>
    </source>
</reference>
<dbReference type="GeneID" id="30168741"/>
<accession>A0A1B9ICF1</accession>
<protein>
    <submittedName>
        <fullName evidence="2">Uncharacterized protein</fullName>
    </submittedName>
</protein>
<dbReference type="KEGG" id="kpin:30168741"/>
<keyword evidence="1" id="KW-1133">Transmembrane helix</keyword>
<dbReference type="STRING" id="1296096.A0A1B9ICF1"/>
<reference evidence="2" key="3">
    <citation type="submission" date="2016-07" db="EMBL/GenBank/DDBJ databases">
        <title>Evolution of pathogenesis and genome organization in the Tremellales.</title>
        <authorList>
            <person name="Cuomo C."/>
            <person name="Litvintseva A."/>
            <person name="Heitman J."/>
            <person name="Chen Y."/>
            <person name="Sun S."/>
            <person name="Springer D."/>
            <person name="Dromer F."/>
            <person name="Young S."/>
            <person name="Zeng Q."/>
            <person name="Chapman S."/>
            <person name="Gujja S."/>
            <person name="Saif S."/>
            <person name="Birren B."/>
        </authorList>
    </citation>
    <scope>NUCLEOTIDE SEQUENCE</scope>
    <source>
        <strain evidence="2">CBS 10737</strain>
    </source>
</reference>
<dbReference type="RefSeq" id="XP_019014290.1">
    <property type="nucleotide sequence ID" value="XM_019152152.1"/>
</dbReference>
<keyword evidence="1" id="KW-0472">Membrane</keyword>
<name>A0A1B9ICF1_9TREE</name>
<evidence type="ECO:0000313" key="3">
    <source>
        <dbReference type="EMBL" id="WWC67047.1"/>
    </source>
</evidence>
<keyword evidence="4" id="KW-1185">Reference proteome</keyword>
<evidence type="ECO:0000313" key="4">
    <source>
        <dbReference type="Proteomes" id="UP000094020"/>
    </source>
</evidence>
<gene>
    <name evidence="2" type="ORF">I206_00372</name>
    <name evidence="3" type="ORF">I206_100954</name>
</gene>
<reference evidence="3" key="4">
    <citation type="submission" date="2024-02" db="EMBL/GenBank/DDBJ databases">
        <title>Comparative genomics of Cryptococcus and Kwoniella reveals pathogenesis evolution and contrasting modes of karyotype evolution via chromosome fusion or intercentromeric recombination.</title>
        <authorList>
            <person name="Coelho M.A."/>
            <person name="David-Palma M."/>
            <person name="Shea T."/>
            <person name="Bowers K."/>
            <person name="McGinley-Smith S."/>
            <person name="Mohammad A.W."/>
            <person name="Gnirke A."/>
            <person name="Yurkov A.M."/>
            <person name="Nowrousian M."/>
            <person name="Sun S."/>
            <person name="Cuomo C.A."/>
            <person name="Heitman J."/>
        </authorList>
    </citation>
    <scope>NUCLEOTIDE SEQUENCE</scope>
    <source>
        <strain evidence="3">CBS 10737</strain>
    </source>
</reference>
<dbReference type="AlphaFoldDB" id="A0A1B9ICF1"/>
<organism evidence="2">
    <name type="scientific">Kwoniella pini CBS 10737</name>
    <dbReference type="NCBI Taxonomy" id="1296096"/>
    <lineage>
        <taxon>Eukaryota</taxon>
        <taxon>Fungi</taxon>
        <taxon>Dikarya</taxon>
        <taxon>Basidiomycota</taxon>
        <taxon>Agaricomycotina</taxon>
        <taxon>Tremellomycetes</taxon>
        <taxon>Tremellales</taxon>
        <taxon>Cryptococcaceae</taxon>
        <taxon>Kwoniella</taxon>
    </lineage>
</organism>